<dbReference type="Pfam" id="PF16977">
    <property type="entry name" value="ApeC"/>
    <property type="match status" value="1"/>
</dbReference>
<feature type="signal peptide" evidence="1">
    <location>
        <begin position="1"/>
        <end position="20"/>
    </location>
</feature>
<dbReference type="PROSITE" id="PS51412">
    <property type="entry name" value="MACPF_2"/>
    <property type="match status" value="1"/>
</dbReference>
<organism evidence="3">
    <name type="scientific">Mytilus galloprovincialis</name>
    <name type="common">Mediterranean mussel</name>
    <dbReference type="NCBI Taxonomy" id="29158"/>
    <lineage>
        <taxon>Eukaryota</taxon>
        <taxon>Metazoa</taxon>
        <taxon>Spiralia</taxon>
        <taxon>Lophotrochozoa</taxon>
        <taxon>Mollusca</taxon>
        <taxon>Bivalvia</taxon>
        <taxon>Autobranchia</taxon>
        <taxon>Pteriomorphia</taxon>
        <taxon>Mytilida</taxon>
        <taxon>Mytiloidea</taxon>
        <taxon>Mytilidae</taxon>
        <taxon>Mytilinae</taxon>
        <taxon>Mytilus</taxon>
    </lineage>
</organism>
<feature type="domain" description="MACPF" evidence="2">
    <location>
        <begin position="11"/>
        <end position="337"/>
    </location>
</feature>
<feature type="chain" id="PRO_5002181263" evidence="1">
    <location>
        <begin position="21"/>
        <end position="554"/>
    </location>
</feature>
<dbReference type="PANTHER" id="PTHR19324:SF33">
    <property type="entry name" value="MUCIN-5AC"/>
    <property type="match status" value="1"/>
</dbReference>
<evidence type="ECO:0000259" key="2">
    <source>
        <dbReference type="PROSITE" id="PS51412"/>
    </source>
</evidence>
<evidence type="ECO:0000313" key="3">
    <source>
        <dbReference type="EMBL" id="AJQ21523.1"/>
    </source>
</evidence>
<sequence>MEYIAVVLLTTLTARVAGSAQYGNGTRFIGLGYNILNGNPDGGDLSQSGIDIGIKTTRHILKLTPDTAKQLIAIDGRTHCTTHNSKSLFYDSKSYQKYLLGDFETFGPGDSSIKPYAFTASTFFKDIDHMTHDKQDAFGDELNICNEGRTRYILPPTYPSLHALNVEFSSAVCQLPNVYNQATYRQFLDLWGTHVIVGVDIGTKSVKRYDQIEILNSVLSSGIGSLATEQYQGYGTVINIDPSKLQHIDTYNINGGNVIGTLQLGTESNPEPVWYNLATIAYFIDDSFWNNGITSENCNGEAPNLSRIQANVVIALTEYPRLNGIRSPPQESILKLALMWPSGSYGLYKPNTGCPKSPFTWLEGWSRQDAEDHHNSNSWTTNIHLGETPQHNKPVFWFCIKKYDDKSTGYYLNWPKGNYCILKKGTCPTGFSDGWLYWDDEDSHNANGHGGTLPDGSYGSNTKIYYCCRNDSDYRTAIPLPVDRPFYLLRFTTPCQKVYGMTVREEVFKMDKEDHHNHNSASGAHPYGSWNSNGDPTLHFCYYQKSYFSGGIFG</sequence>
<proteinExistence type="evidence at transcript level"/>
<name>A0A0C5PW29_MYTGA</name>
<dbReference type="AlphaFoldDB" id="A0A0C5PW29"/>
<reference evidence="3" key="1">
    <citation type="journal article" date="2015" name="Fish Shellfish Immunol.">
        <title>An updated molecular basis for mussel immunity.</title>
        <authorList>
            <person name="Gerdol M."/>
            <person name="Venier P."/>
        </authorList>
    </citation>
    <scope>NUCLEOTIDE SEQUENCE</scope>
</reference>
<dbReference type="PANTHER" id="PTHR19324">
    <property type="entry name" value="PERFORIN-LIKE PROTEIN 1"/>
    <property type="match status" value="1"/>
</dbReference>
<dbReference type="InterPro" id="IPR031569">
    <property type="entry name" value="ApeC"/>
</dbReference>
<dbReference type="InterPro" id="IPR020864">
    <property type="entry name" value="MACPF"/>
</dbReference>
<dbReference type="EMBL" id="KP125928">
    <property type="protein sequence ID" value="AJQ21523.1"/>
    <property type="molecule type" value="mRNA"/>
</dbReference>
<protein>
    <submittedName>
        <fullName evidence="3">MACPF domain-containing protein 8</fullName>
    </submittedName>
</protein>
<accession>A0A0C5PW29</accession>
<keyword evidence="1" id="KW-0732">Signal</keyword>
<evidence type="ECO:0000256" key="1">
    <source>
        <dbReference type="SAM" id="SignalP"/>
    </source>
</evidence>
<dbReference type="Pfam" id="PF01823">
    <property type="entry name" value="MACPF"/>
    <property type="match status" value="1"/>
</dbReference>